<dbReference type="InterPro" id="IPR038330">
    <property type="entry name" value="TspO/MBR-related_sf"/>
</dbReference>
<dbReference type="FunFam" id="1.20.1260.100:FF:000001">
    <property type="entry name" value="translocator protein 2"/>
    <property type="match status" value="1"/>
</dbReference>
<feature type="transmembrane region" description="Helical" evidence="6">
    <location>
        <begin position="106"/>
        <end position="123"/>
    </location>
</feature>
<gene>
    <name evidence="7" type="ORF">ERS852470_02308</name>
</gene>
<dbReference type="GO" id="GO:0033013">
    <property type="term" value="P:tetrapyrrole metabolic process"/>
    <property type="evidence" value="ECO:0007669"/>
    <property type="project" value="UniProtKB-ARBA"/>
</dbReference>
<comment type="subcellular location">
    <subcellularLocation>
        <location evidence="1">Membrane</location>
        <topology evidence="1">Multi-pass membrane protein</topology>
    </subcellularLocation>
</comment>
<dbReference type="InterPro" id="IPR004307">
    <property type="entry name" value="TspO_MBR"/>
</dbReference>
<evidence type="ECO:0000313" key="7">
    <source>
        <dbReference type="EMBL" id="CUO42621.1"/>
    </source>
</evidence>
<evidence type="ECO:0000256" key="4">
    <source>
        <dbReference type="ARBA" id="ARBA00022989"/>
    </source>
</evidence>
<proteinExistence type="inferred from homology"/>
<protein>
    <submittedName>
        <fullName evidence="7">TspO/MBR family protein</fullName>
    </submittedName>
</protein>
<evidence type="ECO:0000256" key="2">
    <source>
        <dbReference type="ARBA" id="ARBA00007524"/>
    </source>
</evidence>
<dbReference type="PANTHER" id="PTHR10057">
    <property type="entry name" value="PERIPHERAL-TYPE BENZODIAZEPINE RECEPTOR"/>
    <property type="match status" value="1"/>
</dbReference>
<feature type="transmembrane region" description="Helical" evidence="6">
    <location>
        <begin position="73"/>
        <end position="94"/>
    </location>
</feature>
<dbReference type="Pfam" id="PF03073">
    <property type="entry name" value="TspO_MBR"/>
    <property type="match status" value="1"/>
</dbReference>
<keyword evidence="4 6" id="KW-1133">Transmembrane helix</keyword>
<dbReference type="Gene3D" id="1.20.1260.100">
    <property type="entry name" value="TspO/MBR protein"/>
    <property type="match status" value="1"/>
</dbReference>
<evidence type="ECO:0000256" key="3">
    <source>
        <dbReference type="ARBA" id="ARBA00022692"/>
    </source>
</evidence>
<evidence type="ECO:0000256" key="5">
    <source>
        <dbReference type="ARBA" id="ARBA00023136"/>
    </source>
</evidence>
<feature type="transmembrane region" description="Helical" evidence="6">
    <location>
        <begin position="35"/>
        <end position="53"/>
    </location>
</feature>
<reference evidence="7 8" key="1">
    <citation type="submission" date="2015-09" db="EMBL/GenBank/DDBJ databases">
        <authorList>
            <consortium name="Pathogen Informatics"/>
        </authorList>
    </citation>
    <scope>NUCLEOTIDE SEQUENCE [LARGE SCALE GENOMIC DNA]</scope>
    <source>
        <strain evidence="7 8">2789STDY5834855</strain>
    </source>
</reference>
<sequence>MRKKKKPKVKKSINRRKNIFKEIFCVNGKFEFIGLLKNIMMPVIGSLIVGFVTKNSMSIYDVLKKSILTPPNLVFRIVWIALYILMGIAAYRIYMNNKQGKNDHGGYFNYLVQLLISFLWAIIFFNLRLYGISFILICILLLLIVITTVKFFKDDKIAGALMIPYILWVVFATYLSLYIWIFNEM</sequence>
<feature type="transmembrane region" description="Helical" evidence="6">
    <location>
        <begin position="161"/>
        <end position="181"/>
    </location>
</feature>
<comment type="similarity">
    <text evidence="2">Belongs to the TspO/BZRP family.</text>
</comment>
<keyword evidence="3 6" id="KW-0812">Transmembrane</keyword>
<name>A0A173YLW0_9CLOT</name>
<organism evidence="7 8">
    <name type="scientific">Clostridium disporicum</name>
    <dbReference type="NCBI Taxonomy" id="84024"/>
    <lineage>
        <taxon>Bacteria</taxon>
        <taxon>Bacillati</taxon>
        <taxon>Bacillota</taxon>
        <taxon>Clostridia</taxon>
        <taxon>Eubacteriales</taxon>
        <taxon>Clostridiaceae</taxon>
        <taxon>Clostridium</taxon>
    </lineage>
</organism>
<dbReference type="Proteomes" id="UP000095558">
    <property type="component" value="Unassembled WGS sequence"/>
</dbReference>
<accession>A0A173YLW0</accession>
<keyword evidence="5 6" id="KW-0472">Membrane</keyword>
<dbReference type="PIRSF" id="PIRSF005859">
    <property type="entry name" value="PBR"/>
    <property type="match status" value="1"/>
</dbReference>
<dbReference type="AlphaFoldDB" id="A0A173YLW0"/>
<dbReference type="EMBL" id="CYZV01000024">
    <property type="protein sequence ID" value="CUO42621.1"/>
    <property type="molecule type" value="Genomic_DNA"/>
</dbReference>
<dbReference type="CDD" id="cd15904">
    <property type="entry name" value="TSPO_MBR"/>
    <property type="match status" value="1"/>
</dbReference>
<dbReference type="PANTHER" id="PTHR10057:SF0">
    <property type="entry name" value="TRANSLOCATOR PROTEIN"/>
    <property type="match status" value="1"/>
</dbReference>
<dbReference type="GO" id="GO:0016020">
    <property type="term" value="C:membrane"/>
    <property type="evidence" value="ECO:0007669"/>
    <property type="project" value="UniProtKB-SubCell"/>
</dbReference>
<evidence type="ECO:0000313" key="8">
    <source>
        <dbReference type="Proteomes" id="UP000095558"/>
    </source>
</evidence>
<feature type="transmembrane region" description="Helical" evidence="6">
    <location>
        <begin position="129"/>
        <end position="149"/>
    </location>
</feature>
<evidence type="ECO:0000256" key="6">
    <source>
        <dbReference type="SAM" id="Phobius"/>
    </source>
</evidence>
<evidence type="ECO:0000256" key="1">
    <source>
        <dbReference type="ARBA" id="ARBA00004141"/>
    </source>
</evidence>